<feature type="transmembrane region" description="Helical" evidence="1">
    <location>
        <begin position="141"/>
        <end position="162"/>
    </location>
</feature>
<feature type="transmembrane region" description="Helical" evidence="1">
    <location>
        <begin position="260"/>
        <end position="280"/>
    </location>
</feature>
<proteinExistence type="predicted"/>
<dbReference type="EMBL" id="MSJL01000048">
    <property type="protein sequence ID" value="OLF49166.1"/>
    <property type="molecule type" value="Genomic_DNA"/>
</dbReference>
<keyword evidence="1" id="KW-0472">Membrane</keyword>
<feature type="transmembrane region" description="Helical" evidence="1">
    <location>
        <begin position="559"/>
        <end position="579"/>
    </location>
</feature>
<reference evidence="3 5" key="3">
    <citation type="submission" date="2018-06" db="EMBL/GenBank/DDBJ databases">
        <authorList>
            <consortium name="Pathogen Informatics"/>
            <person name="Doyle S."/>
        </authorList>
    </citation>
    <scope>NUCLEOTIDE SEQUENCE [LARGE SCALE GENOMIC DNA]</scope>
    <source>
        <strain evidence="3 5">NCTC12957</strain>
    </source>
</reference>
<name>A0A1Q8EBJ4_STRAI</name>
<sequence length="660" mass="75268">MKLKLGVIGFFFCLITAIGLISISDTHNPVPLPIDGAFSIQGKSNLPSNEIYKMIRDLAKRKNVTIYKPIVQSSGQVTYINFDDTDDEQLKSAPITGMYYTLGKMDSDSVQALTATGLQTIYMAYPWHIGGMLQFSGDLRFLLMVSIYLTLLVVLFVVRTRQIKEGVIRRSLGLPVYNLKRDYLISLTFELGLMALLMIIYSSFWGSGFFTYSSKLFFAMLLTNFVLFQIIDILTFVLFWLTIRIEKPIEIIKNKAKNKLIFTIWLVIISGIIIVSGIFLQETKISQARISIQIENLEPWNYVKKWQRLELLGIENQSVNNGETNDLDAQYLQIASTLKTLDFLYIQPSSAYIPDLMKDSEFTEDFSKQLNSDGITSPEVNKEMLYLNQTGASVQNKVNGTNYQILDHKIATIYIPDKFKEKRESIENTVVAEQFTGTDYTKGDLAVQIIPNGKRIFYFNEHGDNYYENKDNFSLTRVADSKDNIVVVLDTDKMIENKDFTLASNIVNNSLFSPEAIEKMNDMSVSLNFSMDPVDVYQIVQLNLQSLEHQVLLSKILQKIIYCIVFLLIYQYAQLFIALKQNDFVKKIILGLSKTGMAISSLKYFILTITTVILFTFMMTRQIELLTIGATSLMVLIVSTIISFRKLSDKYTQILKGDEQ</sequence>
<evidence type="ECO:0000313" key="5">
    <source>
        <dbReference type="Proteomes" id="UP000255213"/>
    </source>
</evidence>
<accession>A0A1Q8EBJ4</accession>
<gene>
    <name evidence="2" type="ORF">BU200_08855</name>
    <name evidence="3" type="ORF">NCTC12957_01041</name>
</gene>
<evidence type="ECO:0000313" key="2">
    <source>
        <dbReference type="EMBL" id="OLF49166.1"/>
    </source>
</evidence>
<keyword evidence="1" id="KW-1133">Transmembrane helix</keyword>
<dbReference type="Proteomes" id="UP000186437">
    <property type="component" value="Unassembled WGS sequence"/>
</dbReference>
<feature type="transmembrane region" description="Helical" evidence="1">
    <location>
        <begin position="183"/>
        <end position="204"/>
    </location>
</feature>
<feature type="transmembrane region" description="Helical" evidence="1">
    <location>
        <begin position="625"/>
        <end position="644"/>
    </location>
</feature>
<dbReference type="OrthoDB" id="2231716at2"/>
<reference evidence="4" key="1">
    <citation type="submission" date="2016-12" db="EMBL/GenBank/DDBJ databases">
        <authorList>
            <person name="Gulvik C.A."/>
        </authorList>
    </citation>
    <scope>NUCLEOTIDE SEQUENCE [LARGE SCALE GENOMIC DNA]</scope>
    <source>
        <strain evidence="4">ATCC 51725</strain>
    </source>
</reference>
<feature type="transmembrane region" description="Helical" evidence="1">
    <location>
        <begin position="216"/>
        <end position="240"/>
    </location>
</feature>
<feature type="transmembrane region" description="Helical" evidence="1">
    <location>
        <begin position="600"/>
        <end position="619"/>
    </location>
</feature>
<dbReference type="RefSeq" id="WP_075099805.1">
    <property type="nucleotide sequence ID" value="NZ_MSJL01000048.1"/>
</dbReference>
<organism evidence="2 4">
    <name type="scientific">Streptococcus acidominimus</name>
    <dbReference type="NCBI Taxonomy" id="1326"/>
    <lineage>
        <taxon>Bacteria</taxon>
        <taxon>Bacillati</taxon>
        <taxon>Bacillota</taxon>
        <taxon>Bacilli</taxon>
        <taxon>Lactobacillales</taxon>
        <taxon>Streptococcaceae</taxon>
        <taxon>Streptococcus</taxon>
    </lineage>
</organism>
<evidence type="ECO:0000256" key="1">
    <source>
        <dbReference type="SAM" id="Phobius"/>
    </source>
</evidence>
<dbReference type="EMBL" id="UHEN01000001">
    <property type="protein sequence ID" value="SUN07175.1"/>
    <property type="molecule type" value="Genomic_DNA"/>
</dbReference>
<evidence type="ECO:0000313" key="3">
    <source>
        <dbReference type="EMBL" id="SUN07175.1"/>
    </source>
</evidence>
<dbReference type="Proteomes" id="UP000255213">
    <property type="component" value="Unassembled WGS sequence"/>
</dbReference>
<keyword evidence="4" id="KW-1185">Reference proteome</keyword>
<protein>
    <submittedName>
        <fullName evidence="2 3">ABC transporter permease</fullName>
    </submittedName>
</protein>
<dbReference type="AlphaFoldDB" id="A0A1Q8EBJ4"/>
<reference evidence="2" key="2">
    <citation type="submission" date="2016-12" db="EMBL/GenBank/DDBJ databases">
        <authorList>
            <person name="Song W.-J."/>
            <person name="Kurnit D.M."/>
        </authorList>
    </citation>
    <scope>NUCLEOTIDE SEQUENCE [LARGE SCALE GENOMIC DNA]</scope>
    <source>
        <strain evidence="2">ATCC 51725</strain>
    </source>
</reference>
<evidence type="ECO:0000313" key="4">
    <source>
        <dbReference type="Proteomes" id="UP000186437"/>
    </source>
</evidence>
<keyword evidence="1" id="KW-0812">Transmembrane</keyword>